<accession>A0ABP8MJG6</accession>
<organism evidence="1 2">
    <name type="scientific">Rurimicrobium arvi</name>
    <dbReference type="NCBI Taxonomy" id="2049916"/>
    <lineage>
        <taxon>Bacteria</taxon>
        <taxon>Pseudomonadati</taxon>
        <taxon>Bacteroidota</taxon>
        <taxon>Chitinophagia</taxon>
        <taxon>Chitinophagales</taxon>
        <taxon>Chitinophagaceae</taxon>
        <taxon>Rurimicrobium</taxon>
    </lineage>
</organism>
<dbReference type="EMBL" id="BAABEZ010000004">
    <property type="protein sequence ID" value="GAA4450465.1"/>
    <property type="molecule type" value="Genomic_DNA"/>
</dbReference>
<comment type="caution">
    <text evidence="1">The sequence shown here is derived from an EMBL/GenBank/DDBJ whole genome shotgun (WGS) entry which is preliminary data.</text>
</comment>
<proteinExistence type="predicted"/>
<keyword evidence="2" id="KW-1185">Reference proteome</keyword>
<dbReference type="Proteomes" id="UP001501410">
    <property type="component" value="Unassembled WGS sequence"/>
</dbReference>
<evidence type="ECO:0000313" key="2">
    <source>
        <dbReference type="Proteomes" id="UP001501410"/>
    </source>
</evidence>
<sequence>MIEVGYHLIFKGLYIKNVDAFYGKKSLCDAEIFLGFKYLFSWDTLKTRKVSLEVKLFADWMGP</sequence>
<evidence type="ECO:0000313" key="1">
    <source>
        <dbReference type="EMBL" id="GAA4450465.1"/>
    </source>
</evidence>
<name>A0ABP8MJG6_9BACT</name>
<gene>
    <name evidence="1" type="ORF">GCM10023092_06360</name>
</gene>
<reference evidence="2" key="1">
    <citation type="journal article" date="2019" name="Int. J. Syst. Evol. Microbiol.">
        <title>The Global Catalogue of Microorganisms (GCM) 10K type strain sequencing project: providing services to taxonomists for standard genome sequencing and annotation.</title>
        <authorList>
            <consortium name="The Broad Institute Genomics Platform"/>
            <consortium name="The Broad Institute Genome Sequencing Center for Infectious Disease"/>
            <person name="Wu L."/>
            <person name="Ma J."/>
        </authorList>
    </citation>
    <scope>NUCLEOTIDE SEQUENCE [LARGE SCALE GENOMIC DNA]</scope>
    <source>
        <strain evidence="2">JCM 31921</strain>
    </source>
</reference>
<protein>
    <submittedName>
        <fullName evidence="1">Uncharacterized protein</fullName>
    </submittedName>
</protein>